<feature type="compositionally biased region" description="Basic and acidic residues" evidence="1">
    <location>
        <begin position="116"/>
        <end position="126"/>
    </location>
</feature>
<name>A0A2G5I9T1_CERBT</name>
<accession>A0A2G5I9T1</accession>
<dbReference type="EMBL" id="LKMD01000100">
    <property type="protein sequence ID" value="PIB01545.1"/>
    <property type="molecule type" value="Genomic_DNA"/>
</dbReference>
<evidence type="ECO:0000256" key="2">
    <source>
        <dbReference type="SAM" id="Phobius"/>
    </source>
</evidence>
<dbReference type="EMBL" id="CP134184">
    <property type="protein sequence ID" value="WPA96540.1"/>
    <property type="molecule type" value="Genomic_DNA"/>
</dbReference>
<feature type="compositionally biased region" description="Basic and acidic residues" evidence="1">
    <location>
        <begin position="169"/>
        <end position="184"/>
    </location>
</feature>
<protein>
    <recommendedName>
        <fullName evidence="7">Transmembrane protein</fullName>
    </recommendedName>
</protein>
<evidence type="ECO:0000313" key="6">
    <source>
        <dbReference type="Proteomes" id="UP001302367"/>
    </source>
</evidence>
<keyword evidence="2" id="KW-1133">Transmembrane helix</keyword>
<dbReference type="OrthoDB" id="5425637at2759"/>
<evidence type="ECO:0008006" key="7">
    <source>
        <dbReference type="Google" id="ProtNLM"/>
    </source>
</evidence>
<dbReference type="Proteomes" id="UP001302367">
    <property type="component" value="Chromosome 1"/>
</dbReference>
<evidence type="ECO:0000313" key="5">
    <source>
        <dbReference type="Proteomes" id="UP000230605"/>
    </source>
</evidence>
<dbReference type="AlphaFoldDB" id="A0A2G5I9T1"/>
<evidence type="ECO:0000256" key="1">
    <source>
        <dbReference type="SAM" id="MobiDB-lite"/>
    </source>
</evidence>
<reference evidence="4 6" key="2">
    <citation type="submission" date="2023-09" db="EMBL/GenBank/DDBJ databases">
        <title>Complete-Gapless Cercospora beticola genome.</title>
        <authorList>
            <person name="Wyatt N.A."/>
            <person name="Spanner R.E."/>
            <person name="Bolton M.D."/>
        </authorList>
    </citation>
    <scope>NUCLEOTIDE SEQUENCE [LARGE SCALE GENOMIC DNA]</scope>
    <source>
        <strain evidence="4">Cb09-40</strain>
    </source>
</reference>
<reference evidence="3 5" key="1">
    <citation type="submission" date="2015-10" db="EMBL/GenBank/DDBJ databases">
        <title>The cercosporin biosynthetic gene cluster was horizontally transferred to several fungal lineages and shown to be expanded in Cercospora beticola based on microsynteny with recipient genomes.</title>
        <authorList>
            <person name="De Jonge R."/>
            <person name="Ebert M.K."/>
            <person name="Suttle J.C."/>
            <person name="Jurick Ii W.M."/>
            <person name="Secor G.A."/>
            <person name="Thomma B.P."/>
            <person name="Van De Peer Y."/>
            <person name="Bolton M.D."/>
        </authorList>
    </citation>
    <scope>NUCLEOTIDE SEQUENCE [LARGE SCALE GENOMIC DNA]</scope>
    <source>
        <strain evidence="3 5">09-40</strain>
    </source>
</reference>
<keyword evidence="2" id="KW-0472">Membrane</keyword>
<keyword evidence="2" id="KW-0812">Transmembrane</keyword>
<organism evidence="3 5">
    <name type="scientific">Cercospora beticola</name>
    <name type="common">Sugarbeet leaf spot fungus</name>
    <dbReference type="NCBI Taxonomy" id="122368"/>
    <lineage>
        <taxon>Eukaryota</taxon>
        <taxon>Fungi</taxon>
        <taxon>Dikarya</taxon>
        <taxon>Ascomycota</taxon>
        <taxon>Pezizomycotina</taxon>
        <taxon>Dothideomycetes</taxon>
        <taxon>Dothideomycetidae</taxon>
        <taxon>Mycosphaerellales</taxon>
        <taxon>Mycosphaerellaceae</taxon>
        <taxon>Cercospora</taxon>
    </lineage>
</organism>
<gene>
    <name evidence="3" type="ORF">CB0940_01113</name>
    <name evidence="4" type="ORF">RHO25_001147</name>
</gene>
<keyword evidence="6" id="KW-1185">Reference proteome</keyword>
<feature type="transmembrane region" description="Helical" evidence="2">
    <location>
        <begin position="70"/>
        <end position="94"/>
    </location>
</feature>
<feature type="compositionally biased region" description="Polar residues" evidence="1">
    <location>
        <begin position="158"/>
        <end position="168"/>
    </location>
</feature>
<dbReference type="Proteomes" id="UP000230605">
    <property type="component" value="Chromosome 1"/>
</dbReference>
<proteinExistence type="predicted"/>
<evidence type="ECO:0000313" key="4">
    <source>
        <dbReference type="EMBL" id="WPA96540.1"/>
    </source>
</evidence>
<sequence>MRLAHALPITGCISMAAAGVLRRQDSSSTGATSTTADNGTGITGSASNIDADAGASGSQSGSFNLSKGGLIAIIVVVAFVAIIGVASTVLWVLAKRRQWNVRQSIKRASRRLTGRAGREGTRERQSKRIGMQMSSNMERGHKRGVVVQVNDTGKESRSTSQPDPNQSEVKGKWAEKLWRNDWQK</sequence>
<feature type="region of interest" description="Disordered" evidence="1">
    <location>
        <begin position="109"/>
        <end position="184"/>
    </location>
</feature>
<evidence type="ECO:0000313" key="3">
    <source>
        <dbReference type="EMBL" id="PIB01545.1"/>
    </source>
</evidence>